<gene>
    <name evidence="1" type="ORF">LSALG_LOCUS36587</name>
</gene>
<evidence type="ECO:0000313" key="1">
    <source>
        <dbReference type="EMBL" id="CAI9297799.1"/>
    </source>
</evidence>
<name>A0AA35ZT14_LACSI</name>
<accession>A0AA35ZT14</accession>
<organism evidence="1 2">
    <name type="scientific">Lactuca saligna</name>
    <name type="common">Willowleaf lettuce</name>
    <dbReference type="NCBI Taxonomy" id="75948"/>
    <lineage>
        <taxon>Eukaryota</taxon>
        <taxon>Viridiplantae</taxon>
        <taxon>Streptophyta</taxon>
        <taxon>Embryophyta</taxon>
        <taxon>Tracheophyta</taxon>
        <taxon>Spermatophyta</taxon>
        <taxon>Magnoliopsida</taxon>
        <taxon>eudicotyledons</taxon>
        <taxon>Gunneridae</taxon>
        <taxon>Pentapetalae</taxon>
        <taxon>asterids</taxon>
        <taxon>campanulids</taxon>
        <taxon>Asterales</taxon>
        <taxon>Asteraceae</taxon>
        <taxon>Cichorioideae</taxon>
        <taxon>Cichorieae</taxon>
        <taxon>Lactucinae</taxon>
        <taxon>Lactuca</taxon>
    </lineage>
</organism>
<keyword evidence="2" id="KW-1185">Reference proteome</keyword>
<dbReference type="EMBL" id="OX465084">
    <property type="protein sequence ID" value="CAI9297799.1"/>
    <property type="molecule type" value="Genomic_DNA"/>
</dbReference>
<reference evidence="1" key="1">
    <citation type="submission" date="2023-04" db="EMBL/GenBank/DDBJ databases">
        <authorList>
            <person name="Vijverberg K."/>
            <person name="Xiong W."/>
            <person name="Schranz E."/>
        </authorList>
    </citation>
    <scope>NUCLEOTIDE SEQUENCE</scope>
</reference>
<dbReference type="AlphaFoldDB" id="A0AA35ZT14"/>
<protein>
    <submittedName>
        <fullName evidence="1">Uncharacterized protein</fullName>
    </submittedName>
</protein>
<evidence type="ECO:0000313" key="2">
    <source>
        <dbReference type="Proteomes" id="UP001177003"/>
    </source>
</evidence>
<dbReference type="Proteomes" id="UP001177003">
    <property type="component" value="Chromosome 8"/>
</dbReference>
<sequence>MITISVRKHLHEKLRSVFAMLHRLEGVSDQSFVLKQWGEGGSAISRKEVSWKEEPKAPIKPIIKQEPKVKEKLFSEEHIIDNNEDEEEQDEDELKRQKIKLQYEASCASKITAVKVIGLIRTESFPNAKFKVARGSTSQIYKFTLADLPCINPYDWTILCNMLLKEKVKYKPVMSHLQLMLQSYTQEIGEMDVDIAAVLQMKPSIIPKEAPKDFEKLKLGKIHK</sequence>
<proteinExistence type="predicted"/>